<dbReference type="InterPro" id="IPR014721">
    <property type="entry name" value="Ribsml_uS5_D2-typ_fold_subgr"/>
</dbReference>
<protein>
    <recommendedName>
        <fullName evidence="7 8">Ribonuclease P protein component</fullName>
        <shortName evidence="7">RNase P protein</shortName>
        <shortName evidence="7">RNaseP protein</shortName>
        <ecNumber evidence="7 8">3.1.26.5</ecNumber>
    </recommendedName>
    <alternativeName>
        <fullName evidence="7">Protein C5</fullName>
    </alternativeName>
</protein>
<evidence type="ECO:0000256" key="1">
    <source>
        <dbReference type="ARBA" id="ARBA00002663"/>
    </source>
</evidence>
<evidence type="ECO:0000256" key="8">
    <source>
        <dbReference type="NCBIfam" id="TIGR00188"/>
    </source>
</evidence>
<evidence type="ECO:0000256" key="2">
    <source>
        <dbReference type="ARBA" id="ARBA00022694"/>
    </source>
</evidence>
<gene>
    <name evidence="7 9" type="primary">rnpA</name>
    <name evidence="9" type="ORF">E0Y62_20725</name>
</gene>
<dbReference type="STRING" id="1742358.GCA_001439605_00680"/>
<evidence type="ECO:0000313" key="10">
    <source>
        <dbReference type="Proteomes" id="UP000293846"/>
    </source>
</evidence>
<dbReference type="FunFam" id="3.30.230.10:FF:000021">
    <property type="entry name" value="Ribonuclease P protein component"/>
    <property type="match status" value="1"/>
</dbReference>
<dbReference type="GO" id="GO:0030677">
    <property type="term" value="C:ribonuclease P complex"/>
    <property type="evidence" value="ECO:0007669"/>
    <property type="project" value="TreeGrafter"/>
</dbReference>
<comment type="subunit">
    <text evidence="7">Consists of a catalytic RNA component (M1 or rnpB) and a protein subunit.</text>
</comment>
<sequence>MKKEYRVKKNKEFQEAFKKGKSFANRQFIVYSLKKPGQEHFRIGLSVSKKIGNAVMRNQIKRYIRQAFHELDNEIHSQFDYIIIARKPVADMGLEDIKKSLIHVLKLSRVLKKQKSGNNVQQNFRPNKITDEL</sequence>
<dbReference type="EMBL" id="SJTH01000039">
    <property type="protein sequence ID" value="TCJ02160.1"/>
    <property type="molecule type" value="Genomic_DNA"/>
</dbReference>
<dbReference type="PANTHER" id="PTHR33992">
    <property type="entry name" value="RIBONUCLEASE P PROTEIN COMPONENT"/>
    <property type="match status" value="1"/>
</dbReference>
<proteinExistence type="inferred from homology"/>
<dbReference type="InterPro" id="IPR020539">
    <property type="entry name" value="RNase_P_CS"/>
</dbReference>
<keyword evidence="6 7" id="KW-0694">RNA-binding</keyword>
<dbReference type="GO" id="GO:0000049">
    <property type="term" value="F:tRNA binding"/>
    <property type="evidence" value="ECO:0007669"/>
    <property type="project" value="UniProtKB-UniRule"/>
</dbReference>
<dbReference type="Gene3D" id="3.30.230.10">
    <property type="match status" value="1"/>
</dbReference>
<dbReference type="HAMAP" id="MF_00227">
    <property type="entry name" value="RNase_P"/>
    <property type="match status" value="1"/>
</dbReference>
<comment type="similarity">
    <text evidence="7">Belongs to the RnpA family.</text>
</comment>
<evidence type="ECO:0000256" key="7">
    <source>
        <dbReference type="HAMAP-Rule" id="MF_00227"/>
    </source>
</evidence>
<dbReference type="GO" id="GO:0001682">
    <property type="term" value="P:tRNA 5'-leader removal"/>
    <property type="evidence" value="ECO:0007669"/>
    <property type="project" value="UniProtKB-UniRule"/>
</dbReference>
<reference evidence="9 10" key="1">
    <citation type="submission" date="2019-03" db="EMBL/GenBank/DDBJ databases">
        <authorList>
            <person name="Jensen L."/>
            <person name="Storgaard J."/>
            <person name="Sulaj E."/>
            <person name="Schramm A."/>
            <person name="Marshall I.P.G."/>
        </authorList>
    </citation>
    <scope>NUCLEOTIDE SEQUENCE [LARGE SCALE GENOMIC DNA]</scope>
    <source>
        <strain evidence="9 10">2017H2G3</strain>
    </source>
</reference>
<keyword evidence="5 7" id="KW-0378">Hydrolase</keyword>
<dbReference type="InterPro" id="IPR000100">
    <property type="entry name" value="RNase_P"/>
</dbReference>
<dbReference type="PROSITE" id="PS00648">
    <property type="entry name" value="RIBONUCLEASE_P"/>
    <property type="match status" value="1"/>
</dbReference>
<organism evidence="9 10">
    <name type="scientific">Cytobacillus praedii</name>
    <dbReference type="NCBI Taxonomy" id="1742358"/>
    <lineage>
        <taxon>Bacteria</taxon>
        <taxon>Bacillati</taxon>
        <taxon>Bacillota</taxon>
        <taxon>Bacilli</taxon>
        <taxon>Bacillales</taxon>
        <taxon>Bacillaceae</taxon>
        <taxon>Cytobacillus</taxon>
    </lineage>
</organism>
<comment type="function">
    <text evidence="1 7">RNaseP catalyzes the removal of the 5'-leader sequence from pre-tRNA to produce the mature 5'-terminus. It can also cleave other RNA substrates such as 4.5S RNA. The protein component plays an auxiliary but essential role in vivo by binding to the 5'-leader sequence and broadening the substrate specificity of the ribozyme.</text>
</comment>
<evidence type="ECO:0000256" key="5">
    <source>
        <dbReference type="ARBA" id="ARBA00022801"/>
    </source>
</evidence>
<dbReference type="EC" id="3.1.26.5" evidence="7 8"/>
<dbReference type="InterPro" id="IPR020568">
    <property type="entry name" value="Ribosomal_Su5_D2-typ_SF"/>
</dbReference>
<keyword evidence="4 7" id="KW-0255">Endonuclease</keyword>
<comment type="catalytic activity">
    <reaction evidence="7">
        <text>Endonucleolytic cleavage of RNA, removing 5'-extranucleotides from tRNA precursor.</text>
        <dbReference type="EC" id="3.1.26.5"/>
    </reaction>
</comment>
<dbReference type="AlphaFoldDB" id="A0A4R1AQE7"/>
<comment type="caution">
    <text evidence="9">The sequence shown here is derived from an EMBL/GenBank/DDBJ whole genome shotgun (WGS) entry which is preliminary data.</text>
</comment>
<dbReference type="GO" id="GO:0004526">
    <property type="term" value="F:ribonuclease P activity"/>
    <property type="evidence" value="ECO:0007669"/>
    <property type="project" value="UniProtKB-UniRule"/>
</dbReference>
<dbReference type="Pfam" id="PF00825">
    <property type="entry name" value="Ribonuclease_P"/>
    <property type="match status" value="1"/>
</dbReference>
<dbReference type="GO" id="GO:0042781">
    <property type="term" value="F:3'-tRNA processing endoribonuclease activity"/>
    <property type="evidence" value="ECO:0007669"/>
    <property type="project" value="TreeGrafter"/>
</dbReference>
<accession>A0A4R1AQE7</accession>
<dbReference type="PANTHER" id="PTHR33992:SF1">
    <property type="entry name" value="RIBONUCLEASE P PROTEIN COMPONENT"/>
    <property type="match status" value="1"/>
</dbReference>
<keyword evidence="10" id="KW-1185">Reference proteome</keyword>
<evidence type="ECO:0000256" key="4">
    <source>
        <dbReference type="ARBA" id="ARBA00022759"/>
    </source>
</evidence>
<dbReference type="RefSeq" id="WP_057768024.1">
    <property type="nucleotide sequence ID" value="NZ_CP183326.1"/>
</dbReference>
<name>A0A4R1AQE7_9BACI</name>
<evidence type="ECO:0000256" key="6">
    <source>
        <dbReference type="ARBA" id="ARBA00022884"/>
    </source>
</evidence>
<dbReference type="NCBIfam" id="TIGR00188">
    <property type="entry name" value="rnpA"/>
    <property type="match status" value="1"/>
</dbReference>
<dbReference type="Proteomes" id="UP000293846">
    <property type="component" value="Unassembled WGS sequence"/>
</dbReference>
<dbReference type="OrthoDB" id="9810867at2"/>
<dbReference type="SUPFAM" id="SSF54211">
    <property type="entry name" value="Ribosomal protein S5 domain 2-like"/>
    <property type="match status" value="1"/>
</dbReference>
<keyword evidence="2 7" id="KW-0819">tRNA processing</keyword>
<evidence type="ECO:0000313" key="9">
    <source>
        <dbReference type="EMBL" id="TCJ02160.1"/>
    </source>
</evidence>
<evidence type="ECO:0000256" key="3">
    <source>
        <dbReference type="ARBA" id="ARBA00022722"/>
    </source>
</evidence>
<keyword evidence="3 7" id="KW-0540">Nuclease</keyword>